<keyword evidence="3" id="KW-1185">Reference proteome</keyword>
<feature type="transmembrane region" description="Helical" evidence="1">
    <location>
        <begin position="49"/>
        <end position="67"/>
    </location>
</feature>
<keyword evidence="1" id="KW-0472">Membrane</keyword>
<evidence type="ECO:0000256" key="1">
    <source>
        <dbReference type="SAM" id="Phobius"/>
    </source>
</evidence>
<gene>
    <name evidence="2" type="ORF">Ato02nite_005330</name>
</gene>
<feature type="transmembrane region" description="Helical" evidence="1">
    <location>
        <begin position="17"/>
        <end position="37"/>
    </location>
</feature>
<evidence type="ECO:0000313" key="2">
    <source>
        <dbReference type="EMBL" id="GIM88740.1"/>
    </source>
</evidence>
<accession>A0A919T484</accession>
<organism evidence="2 3">
    <name type="scientific">Paractinoplanes toevensis</name>
    <dbReference type="NCBI Taxonomy" id="571911"/>
    <lineage>
        <taxon>Bacteria</taxon>
        <taxon>Bacillati</taxon>
        <taxon>Actinomycetota</taxon>
        <taxon>Actinomycetes</taxon>
        <taxon>Micromonosporales</taxon>
        <taxon>Micromonosporaceae</taxon>
        <taxon>Paractinoplanes</taxon>
    </lineage>
</organism>
<name>A0A919T484_9ACTN</name>
<sequence>MDSVVFPSLPTYLFEPSLAGVLSLALTVLLPLLAAVLMRSNWSAFKKGLVLLGLAAVKAFLEAWIGHVESGEYFDFFRAGYAVLINFGIAVSMYFGLLRGTDIQQAAIRSGVKPKTIDGTVVS</sequence>
<dbReference type="Proteomes" id="UP000677082">
    <property type="component" value="Unassembled WGS sequence"/>
</dbReference>
<dbReference type="EMBL" id="BOQN01000006">
    <property type="protein sequence ID" value="GIM88740.1"/>
    <property type="molecule type" value="Genomic_DNA"/>
</dbReference>
<feature type="transmembrane region" description="Helical" evidence="1">
    <location>
        <begin position="79"/>
        <end position="98"/>
    </location>
</feature>
<proteinExistence type="predicted"/>
<comment type="caution">
    <text evidence="2">The sequence shown here is derived from an EMBL/GenBank/DDBJ whole genome shotgun (WGS) entry which is preliminary data.</text>
</comment>
<dbReference type="AlphaFoldDB" id="A0A919T484"/>
<protein>
    <submittedName>
        <fullName evidence="2">Uncharacterized protein</fullName>
    </submittedName>
</protein>
<keyword evidence="1" id="KW-0812">Transmembrane</keyword>
<dbReference type="RefSeq" id="WP_213004723.1">
    <property type="nucleotide sequence ID" value="NZ_BOQN01000006.1"/>
</dbReference>
<reference evidence="2 3" key="1">
    <citation type="submission" date="2021-03" db="EMBL/GenBank/DDBJ databases">
        <title>Whole genome shotgun sequence of Actinoplanes toevensis NBRC 105298.</title>
        <authorList>
            <person name="Komaki H."/>
            <person name="Tamura T."/>
        </authorList>
    </citation>
    <scope>NUCLEOTIDE SEQUENCE [LARGE SCALE GENOMIC DNA]</scope>
    <source>
        <strain evidence="2 3">NBRC 105298</strain>
    </source>
</reference>
<keyword evidence="1" id="KW-1133">Transmembrane helix</keyword>
<evidence type="ECO:0000313" key="3">
    <source>
        <dbReference type="Proteomes" id="UP000677082"/>
    </source>
</evidence>